<feature type="transmembrane region" description="Helical" evidence="2">
    <location>
        <begin position="34"/>
        <end position="61"/>
    </location>
</feature>
<dbReference type="OrthoDB" id="4132688at2759"/>
<dbReference type="Proteomes" id="UP000053789">
    <property type="component" value="Unassembled WGS sequence"/>
</dbReference>
<dbReference type="EMBL" id="KN846987">
    <property type="protein sequence ID" value="KIW93167.1"/>
    <property type="molecule type" value="Genomic_DNA"/>
</dbReference>
<keyword evidence="2" id="KW-0812">Transmembrane</keyword>
<gene>
    <name evidence="3" type="ORF">Z519_05772</name>
</gene>
<dbReference type="AlphaFoldDB" id="A0A0D2G397"/>
<dbReference type="GeneID" id="27698700"/>
<evidence type="ECO:0000256" key="2">
    <source>
        <dbReference type="SAM" id="Phobius"/>
    </source>
</evidence>
<protein>
    <submittedName>
        <fullName evidence="3">Uncharacterized protein</fullName>
    </submittedName>
</protein>
<feature type="region of interest" description="Disordered" evidence="1">
    <location>
        <begin position="1"/>
        <end position="29"/>
    </location>
</feature>
<evidence type="ECO:0000256" key="1">
    <source>
        <dbReference type="SAM" id="MobiDB-lite"/>
    </source>
</evidence>
<keyword evidence="2" id="KW-0472">Membrane</keyword>
<dbReference type="HOGENOM" id="CLU_1299746_0_0_1"/>
<evidence type="ECO:0000313" key="4">
    <source>
        <dbReference type="Proteomes" id="UP000053789"/>
    </source>
</evidence>
<feature type="region of interest" description="Disordered" evidence="1">
    <location>
        <begin position="135"/>
        <end position="171"/>
    </location>
</feature>
<accession>A0A0D2G397</accession>
<keyword evidence="4" id="KW-1185">Reference proteome</keyword>
<organism evidence="3 4">
    <name type="scientific">Cladophialophora bantiana (strain ATCC 10958 / CBS 173.52 / CDC B-1940 / NIH 8579)</name>
    <name type="common">Xylohypha bantiana</name>
    <dbReference type="NCBI Taxonomy" id="1442370"/>
    <lineage>
        <taxon>Eukaryota</taxon>
        <taxon>Fungi</taxon>
        <taxon>Dikarya</taxon>
        <taxon>Ascomycota</taxon>
        <taxon>Pezizomycotina</taxon>
        <taxon>Eurotiomycetes</taxon>
        <taxon>Chaetothyriomycetidae</taxon>
        <taxon>Chaetothyriales</taxon>
        <taxon>Herpotrichiellaceae</taxon>
        <taxon>Cladophialophora</taxon>
    </lineage>
</organism>
<evidence type="ECO:0000313" key="3">
    <source>
        <dbReference type="EMBL" id="KIW93167.1"/>
    </source>
</evidence>
<name>A0A0D2G397_CLAB1</name>
<keyword evidence="2" id="KW-1133">Transmembrane helix</keyword>
<dbReference type="RefSeq" id="XP_016619836.1">
    <property type="nucleotide sequence ID" value="XM_016763512.1"/>
</dbReference>
<dbReference type="VEuPathDB" id="FungiDB:Z519_05772"/>
<sequence>MPTPAHPFLPSDASSTDAPKQQAHNHDGGHSPAAWVGVSICAIMCLAWILRYSYLASPFWLHRMRRRLGIRPASRTPISHHPTLHSIGTESPPPWIARPEPAYFRIPSKDTLPVYQPTNQFSSDVLEALLNLGPAAGGARPPSYRSKLPQEWRSAMGTRTRTRDDEESEFS</sequence>
<proteinExistence type="predicted"/>
<reference evidence="3" key="1">
    <citation type="submission" date="2015-01" db="EMBL/GenBank/DDBJ databases">
        <title>The Genome Sequence of Cladophialophora bantiana CBS 173.52.</title>
        <authorList>
            <consortium name="The Broad Institute Genomics Platform"/>
            <person name="Cuomo C."/>
            <person name="de Hoog S."/>
            <person name="Gorbushina A."/>
            <person name="Stielow B."/>
            <person name="Teixiera M."/>
            <person name="Abouelleil A."/>
            <person name="Chapman S.B."/>
            <person name="Priest M."/>
            <person name="Young S.K."/>
            <person name="Wortman J."/>
            <person name="Nusbaum C."/>
            <person name="Birren B."/>
        </authorList>
    </citation>
    <scope>NUCLEOTIDE SEQUENCE [LARGE SCALE GENOMIC DNA]</scope>
    <source>
        <strain evidence="3">CBS 173.52</strain>
    </source>
</reference>